<dbReference type="SMART" id="SM00028">
    <property type="entry name" value="TPR"/>
    <property type="match status" value="5"/>
</dbReference>
<evidence type="ECO:0000256" key="5">
    <source>
        <dbReference type="PROSITE-ProRule" id="PRU00169"/>
    </source>
</evidence>
<dbReference type="InterPro" id="IPR004358">
    <property type="entry name" value="Sig_transdc_His_kin-like_C"/>
</dbReference>
<dbReference type="InterPro" id="IPR019734">
    <property type="entry name" value="TPR_rpt"/>
</dbReference>
<proteinExistence type="predicted"/>
<dbReference type="SMART" id="SM00388">
    <property type="entry name" value="HisKA"/>
    <property type="match status" value="1"/>
</dbReference>
<feature type="domain" description="Response regulatory" evidence="8">
    <location>
        <begin position="610"/>
        <end position="726"/>
    </location>
</feature>
<dbReference type="PROSITE" id="PS50110">
    <property type="entry name" value="RESPONSE_REGULATORY"/>
    <property type="match status" value="2"/>
</dbReference>
<dbReference type="InterPro" id="IPR003594">
    <property type="entry name" value="HATPase_dom"/>
</dbReference>
<dbReference type="SUPFAM" id="SSF55874">
    <property type="entry name" value="ATPase domain of HSP90 chaperone/DNA topoisomerase II/histidine kinase"/>
    <property type="match status" value="1"/>
</dbReference>
<dbReference type="SMART" id="SM00448">
    <property type="entry name" value="REC"/>
    <property type="match status" value="2"/>
</dbReference>
<protein>
    <recommendedName>
        <fullName evidence="2">histidine kinase</fullName>
        <ecNumber evidence="2">2.7.13.3</ecNumber>
    </recommendedName>
</protein>
<dbReference type="EC" id="2.7.13.3" evidence="2"/>
<keyword evidence="4" id="KW-0902">Two-component regulatory system</keyword>
<dbReference type="PANTHER" id="PTHR45339:SF1">
    <property type="entry name" value="HYBRID SIGNAL TRANSDUCTION HISTIDINE KINASE J"/>
    <property type="match status" value="1"/>
</dbReference>
<dbReference type="Pfam" id="PF02518">
    <property type="entry name" value="HATPase_c"/>
    <property type="match status" value="1"/>
</dbReference>
<keyword evidence="6" id="KW-0472">Membrane</keyword>
<dbReference type="PRINTS" id="PR00344">
    <property type="entry name" value="BCTRLSENSOR"/>
</dbReference>
<evidence type="ECO:0000256" key="3">
    <source>
        <dbReference type="ARBA" id="ARBA00022553"/>
    </source>
</evidence>
<name>A0ABV5J0Q6_9BACT</name>
<feature type="domain" description="Response regulatory" evidence="8">
    <location>
        <begin position="752"/>
        <end position="870"/>
    </location>
</feature>
<dbReference type="InterPro" id="IPR011990">
    <property type="entry name" value="TPR-like_helical_dom_sf"/>
</dbReference>
<feature type="modified residue" description="4-aspartylphosphate" evidence="5">
    <location>
        <position position="660"/>
    </location>
</feature>
<dbReference type="CDD" id="cd16922">
    <property type="entry name" value="HATPase_EvgS-ArcB-TorS-like"/>
    <property type="match status" value="1"/>
</dbReference>
<accession>A0ABV5J0Q6</accession>
<dbReference type="Pfam" id="PF00512">
    <property type="entry name" value="HisKA"/>
    <property type="match status" value="1"/>
</dbReference>
<dbReference type="CDD" id="cd17546">
    <property type="entry name" value="REC_hyHK_CKI1_RcsC-like"/>
    <property type="match status" value="1"/>
</dbReference>
<keyword evidence="3 5" id="KW-0597">Phosphoprotein</keyword>
<dbReference type="InterPro" id="IPR003661">
    <property type="entry name" value="HisK_dim/P_dom"/>
</dbReference>
<dbReference type="Gene3D" id="1.25.40.10">
    <property type="entry name" value="Tetratricopeptide repeat domain"/>
    <property type="match status" value="3"/>
</dbReference>
<keyword evidence="10" id="KW-1185">Reference proteome</keyword>
<dbReference type="InterPro" id="IPR036097">
    <property type="entry name" value="HisK_dim/P_sf"/>
</dbReference>
<dbReference type="InterPro" id="IPR036890">
    <property type="entry name" value="HATPase_C_sf"/>
</dbReference>
<sequence length="875" mass="100022">MATLNQEGKIDSLNKWSEEHMERDLNQALKNCLVALELSKKINYTFGKTESMINLGWIYYRMDNFVQAMDYAFKGHQNILKSNNKKLIVRSYINIGAIYNEAGGQWEQSLKYFKNAYQESLSLDNPRLEGRALNNVAYTYVQLKDYDSALDLVIPFLSRTQTPSMEAFARRTLGDIQLAKKDTAQALENYTNAYEILKKELSHSTQVSCITRLAAIFLNQGELYKAKLLLDKGLAISEKNNFQEHKAQINDLISHYYQKLGNWEAAFRYKNKYAELADSLGQQVNSQNMGRLEAKFDFDQKLEAINTEMALSEKLINEKLEQQILRRNIFLAGFILMLFFTTIIFISRKRIRKSKKIAESANKAKSEFISSMSHEIRTPLNGVIGFSDLLSGTKLDSTQRQYTSLINQSAKSLMEIVNDILDFSKIEAGKLEIELAQTDIYNLGLETVNLIAYQAHKKNIELILNIEEDIPKYVMADQVRIKQILINLLSNAVKFTKEGEIELKIEKLNSSEPETSKIRFLVRDTGRGISKQNQEKIFEPFTQEDSSTTRKFGGTGLGLAISRSLLEMMESKLQLDSKMGKGSTFWCDISVKNIIYHKEENIKLLPQQLKTLVVEDVKAQAKVILKILKQQNIQAHHAFGEKDTLELLRSGEKYDFLLVDYQLENTDGIKLIRKLKNQLGLIPSSQKVILMHNSFTEDMNISGEIPGFLIKPIKKHNLIQTINNFYKEEDKSPSPSYDQNIIEDDFAGLSPNILIAEDNPVNMLLTKRVLISLIPNARFLEAKNGLEAVKLYQDNEVDLVFMDIQMPQLNGYEATESIRKLETIKRVPIIALTAGILNNERQKCLDAGLDDYTPKPMNKITIKKLIFKWLIPKAI</sequence>
<evidence type="ECO:0000313" key="10">
    <source>
        <dbReference type="Proteomes" id="UP001589654"/>
    </source>
</evidence>
<dbReference type="Proteomes" id="UP001589654">
    <property type="component" value="Unassembled WGS sequence"/>
</dbReference>
<dbReference type="SUPFAM" id="SSF52172">
    <property type="entry name" value="CheY-like"/>
    <property type="match status" value="2"/>
</dbReference>
<keyword evidence="6" id="KW-1133">Transmembrane helix</keyword>
<evidence type="ECO:0000259" key="7">
    <source>
        <dbReference type="PROSITE" id="PS50109"/>
    </source>
</evidence>
<dbReference type="RefSeq" id="WP_290246259.1">
    <property type="nucleotide sequence ID" value="NZ_JAUFQT010000001.1"/>
</dbReference>
<dbReference type="PROSITE" id="PS50109">
    <property type="entry name" value="HIS_KIN"/>
    <property type="match status" value="1"/>
</dbReference>
<dbReference type="InterPro" id="IPR011006">
    <property type="entry name" value="CheY-like_superfamily"/>
</dbReference>
<dbReference type="InterPro" id="IPR005467">
    <property type="entry name" value="His_kinase_dom"/>
</dbReference>
<dbReference type="SUPFAM" id="SSF48452">
    <property type="entry name" value="TPR-like"/>
    <property type="match status" value="2"/>
</dbReference>
<dbReference type="Gene3D" id="1.10.287.130">
    <property type="match status" value="1"/>
</dbReference>
<comment type="caution">
    <text evidence="9">The sequence shown here is derived from an EMBL/GenBank/DDBJ whole genome shotgun (WGS) entry which is preliminary data.</text>
</comment>
<feature type="transmembrane region" description="Helical" evidence="6">
    <location>
        <begin position="329"/>
        <end position="346"/>
    </location>
</feature>
<feature type="domain" description="Histidine kinase" evidence="7">
    <location>
        <begin position="371"/>
        <end position="593"/>
    </location>
</feature>
<gene>
    <name evidence="9" type="ORF">ACFFUR_01125</name>
</gene>
<evidence type="ECO:0000256" key="2">
    <source>
        <dbReference type="ARBA" id="ARBA00012438"/>
    </source>
</evidence>
<dbReference type="CDD" id="cd00156">
    <property type="entry name" value="REC"/>
    <property type="match status" value="1"/>
</dbReference>
<dbReference type="PANTHER" id="PTHR45339">
    <property type="entry name" value="HYBRID SIGNAL TRANSDUCTION HISTIDINE KINASE J"/>
    <property type="match status" value="1"/>
</dbReference>
<dbReference type="CDD" id="cd00082">
    <property type="entry name" value="HisKA"/>
    <property type="match status" value="1"/>
</dbReference>
<dbReference type="Pfam" id="PF00072">
    <property type="entry name" value="Response_reg"/>
    <property type="match status" value="2"/>
</dbReference>
<reference evidence="9 10" key="1">
    <citation type="submission" date="2024-09" db="EMBL/GenBank/DDBJ databases">
        <authorList>
            <person name="Sun Q."/>
            <person name="Mori K."/>
        </authorList>
    </citation>
    <scope>NUCLEOTIDE SEQUENCE [LARGE SCALE GENOMIC DNA]</scope>
    <source>
        <strain evidence="9 10">CECT 7682</strain>
    </source>
</reference>
<organism evidence="9 10">
    <name type="scientific">Echinicola jeungdonensis</name>
    <dbReference type="NCBI Taxonomy" id="709343"/>
    <lineage>
        <taxon>Bacteria</taxon>
        <taxon>Pseudomonadati</taxon>
        <taxon>Bacteroidota</taxon>
        <taxon>Cytophagia</taxon>
        <taxon>Cytophagales</taxon>
        <taxon>Cyclobacteriaceae</taxon>
        <taxon>Echinicola</taxon>
    </lineage>
</organism>
<dbReference type="Gene3D" id="3.40.50.2300">
    <property type="match status" value="2"/>
</dbReference>
<evidence type="ECO:0000256" key="4">
    <source>
        <dbReference type="ARBA" id="ARBA00023012"/>
    </source>
</evidence>
<dbReference type="Gene3D" id="3.30.565.10">
    <property type="entry name" value="Histidine kinase-like ATPase, C-terminal domain"/>
    <property type="match status" value="1"/>
</dbReference>
<keyword evidence="6" id="KW-0812">Transmembrane</keyword>
<dbReference type="SUPFAM" id="SSF47384">
    <property type="entry name" value="Homodimeric domain of signal transducing histidine kinase"/>
    <property type="match status" value="1"/>
</dbReference>
<evidence type="ECO:0000259" key="8">
    <source>
        <dbReference type="PROSITE" id="PS50110"/>
    </source>
</evidence>
<evidence type="ECO:0000256" key="6">
    <source>
        <dbReference type="SAM" id="Phobius"/>
    </source>
</evidence>
<dbReference type="EMBL" id="JBHMEW010000007">
    <property type="protein sequence ID" value="MFB9210394.1"/>
    <property type="molecule type" value="Genomic_DNA"/>
</dbReference>
<dbReference type="SMART" id="SM00387">
    <property type="entry name" value="HATPase_c"/>
    <property type="match status" value="1"/>
</dbReference>
<evidence type="ECO:0000313" key="9">
    <source>
        <dbReference type="EMBL" id="MFB9210394.1"/>
    </source>
</evidence>
<comment type="catalytic activity">
    <reaction evidence="1">
        <text>ATP + protein L-histidine = ADP + protein N-phospho-L-histidine.</text>
        <dbReference type="EC" id="2.7.13.3"/>
    </reaction>
</comment>
<dbReference type="InterPro" id="IPR001789">
    <property type="entry name" value="Sig_transdc_resp-reg_receiver"/>
</dbReference>
<feature type="modified residue" description="4-aspartylphosphate" evidence="5">
    <location>
        <position position="803"/>
    </location>
</feature>
<evidence type="ECO:0000256" key="1">
    <source>
        <dbReference type="ARBA" id="ARBA00000085"/>
    </source>
</evidence>